<dbReference type="PANTHER" id="PTHR46797:SF1">
    <property type="entry name" value="METHYLPHOSPHONATE SYNTHASE"/>
    <property type="match status" value="1"/>
</dbReference>
<reference evidence="3" key="1">
    <citation type="journal article" date="2015" name="Genome Announc.">
        <title>Draft Genome Sequence of Bacteroidales Strain TBC1, a Novel Isolate from a Methanogenic Wastewater Treatment System.</title>
        <authorList>
            <person name="Tourlousse D.M."/>
            <person name="Matsuura N."/>
            <person name="Sun L."/>
            <person name="Toyonaga M."/>
            <person name="Kuroda K."/>
            <person name="Ohashi A."/>
            <person name="Cruz R."/>
            <person name="Yamaguchi T."/>
            <person name="Sekiguchi Y."/>
        </authorList>
    </citation>
    <scope>NUCLEOTIDE SEQUENCE [LARGE SCALE GENOMIC DNA]</scope>
    <source>
        <strain evidence="3">TBC1</strain>
    </source>
</reference>
<keyword evidence="4" id="KW-1185">Reference proteome</keyword>
<dbReference type="RefSeq" id="WP_062040969.1">
    <property type="nucleotide sequence ID" value="NZ_DF968182.1"/>
</dbReference>
<dbReference type="AlphaFoldDB" id="A0A0S7C334"/>
<dbReference type="GO" id="GO:0005829">
    <property type="term" value="C:cytosol"/>
    <property type="evidence" value="ECO:0007669"/>
    <property type="project" value="TreeGrafter"/>
</dbReference>
<proteinExistence type="predicted"/>
<dbReference type="CDD" id="cd00093">
    <property type="entry name" value="HTH_XRE"/>
    <property type="match status" value="1"/>
</dbReference>
<evidence type="ECO:0000313" key="4">
    <source>
        <dbReference type="Proteomes" id="UP000053091"/>
    </source>
</evidence>
<dbReference type="STRING" id="1678841.TBC1_111756"/>
<dbReference type="GO" id="GO:0003700">
    <property type="term" value="F:DNA-binding transcription factor activity"/>
    <property type="evidence" value="ECO:0007669"/>
    <property type="project" value="TreeGrafter"/>
</dbReference>
<dbReference type="EMBL" id="DF968182">
    <property type="protein sequence ID" value="GAP43600.1"/>
    <property type="molecule type" value="Genomic_DNA"/>
</dbReference>
<dbReference type="SMART" id="SM00530">
    <property type="entry name" value="HTH_XRE"/>
    <property type="match status" value="1"/>
</dbReference>
<dbReference type="InterPro" id="IPR050807">
    <property type="entry name" value="TransReg_Diox_bact_type"/>
</dbReference>
<protein>
    <submittedName>
        <fullName evidence="3">DNA-binding transcriptional regulator, XRE-family HTH domain</fullName>
    </submittedName>
</protein>
<evidence type="ECO:0000256" key="1">
    <source>
        <dbReference type="ARBA" id="ARBA00023125"/>
    </source>
</evidence>
<dbReference type="InterPro" id="IPR010982">
    <property type="entry name" value="Lambda_DNA-bd_dom_sf"/>
</dbReference>
<evidence type="ECO:0000259" key="2">
    <source>
        <dbReference type="PROSITE" id="PS50943"/>
    </source>
</evidence>
<dbReference type="InterPro" id="IPR001387">
    <property type="entry name" value="Cro/C1-type_HTH"/>
</dbReference>
<sequence length="76" mass="8597">MEISKLIGIRILELRKNKGLSQEALANLAEIDRTYMTGVETGKRNISVKVLLKIITALGSNYRSFFDHPSFENTNQ</sequence>
<accession>A0A0S7C334</accession>
<dbReference type="PROSITE" id="PS50943">
    <property type="entry name" value="HTH_CROC1"/>
    <property type="match status" value="1"/>
</dbReference>
<organism evidence="3">
    <name type="scientific">Lentimicrobium saccharophilum</name>
    <dbReference type="NCBI Taxonomy" id="1678841"/>
    <lineage>
        <taxon>Bacteria</taxon>
        <taxon>Pseudomonadati</taxon>
        <taxon>Bacteroidota</taxon>
        <taxon>Bacteroidia</taxon>
        <taxon>Bacteroidales</taxon>
        <taxon>Lentimicrobiaceae</taxon>
        <taxon>Lentimicrobium</taxon>
    </lineage>
</organism>
<dbReference type="SUPFAM" id="SSF47413">
    <property type="entry name" value="lambda repressor-like DNA-binding domains"/>
    <property type="match status" value="1"/>
</dbReference>
<dbReference type="Proteomes" id="UP000053091">
    <property type="component" value="Unassembled WGS sequence"/>
</dbReference>
<gene>
    <name evidence="3" type="ORF">TBC1_111756</name>
</gene>
<dbReference type="OrthoDB" id="9814553at2"/>
<name>A0A0S7C334_9BACT</name>
<evidence type="ECO:0000313" key="3">
    <source>
        <dbReference type="EMBL" id="GAP43600.1"/>
    </source>
</evidence>
<dbReference type="GO" id="GO:0003677">
    <property type="term" value="F:DNA binding"/>
    <property type="evidence" value="ECO:0007669"/>
    <property type="project" value="UniProtKB-KW"/>
</dbReference>
<dbReference type="Pfam" id="PF01381">
    <property type="entry name" value="HTH_3"/>
    <property type="match status" value="1"/>
</dbReference>
<dbReference type="Gene3D" id="1.10.260.40">
    <property type="entry name" value="lambda repressor-like DNA-binding domains"/>
    <property type="match status" value="1"/>
</dbReference>
<dbReference type="PANTHER" id="PTHR46797">
    <property type="entry name" value="HTH-TYPE TRANSCRIPTIONAL REGULATOR"/>
    <property type="match status" value="1"/>
</dbReference>
<feature type="domain" description="HTH cro/C1-type" evidence="2">
    <location>
        <begin position="11"/>
        <end position="65"/>
    </location>
</feature>
<keyword evidence="1 3" id="KW-0238">DNA-binding</keyword>